<dbReference type="Proteomes" id="UP000672526">
    <property type="component" value="Unassembled WGS sequence"/>
</dbReference>
<evidence type="ECO:0000256" key="4">
    <source>
        <dbReference type="ARBA" id="ARBA00023052"/>
    </source>
</evidence>
<evidence type="ECO:0000259" key="7">
    <source>
        <dbReference type="Pfam" id="PF02775"/>
    </source>
</evidence>
<comment type="cofactor">
    <cofactor evidence="6">
        <name>Mg(2+)</name>
        <dbReference type="ChEBI" id="CHEBI:18420"/>
    </cofactor>
    <cofactor evidence="6">
        <name>Mn(2+)</name>
        <dbReference type="ChEBI" id="CHEBI:29035"/>
    </cofactor>
</comment>
<proteinExistence type="inferred from homology"/>
<evidence type="ECO:0000256" key="1">
    <source>
        <dbReference type="ARBA" id="ARBA00022679"/>
    </source>
</evidence>
<dbReference type="EMBL" id="CAJNBK010000004">
    <property type="protein sequence ID" value="CAE6731765.1"/>
    <property type="molecule type" value="Genomic_DNA"/>
</dbReference>
<evidence type="ECO:0000256" key="3">
    <source>
        <dbReference type="ARBA" id="ARBA00022842"/>
    </source>
</evidence>
<comment type="pathway">
    <text evidence="6">Quinol/quinone metabolism; 1,4-dihydroxy-2-naphthoate biosynthesis; 1,4-dihydroxy-2-naphthoate from chorismate: step 2/7.</text>
</comment>
<keyword evidence="5 6" id="KW-0464">Manganese</keyword>
<dbReference type="Gene3D" id="3.40.50.970">
    <property type="match status" value="2"/>
</dbReference>
<sequence length="719" mass="74191">MGFALDVTASGDRSRGEAAATDCEWLGKAGATGSGSLSELLAEAGVASGESLNAVWVEFIVEMLSTAGVRHAVLCPGGRASVMCLALDAHPRIAVEMVCTDERSGAFVALGIAKASGEPVAIVTTSGSAVANVLPALTEADASDVPLVVLTCDRPRALRGSGFGQMADHLGATRAFVRAQVDLADPEDSLQALTQARDALAAGLAAIVDGVADVDDSLSRVDAHPSSKRPTRGPVHLNVPLAGVYDAVETQPVSFETVRAARATVAQGDAIYAARTAMAPHDAIHAAQASAASHVRPASPHVELTASEASPAHIVERVMARVLARRGSRPLSDGLDGLIVVGPEPGVPPEAIFALAAASGFPVLADAGSGLRSGPSALAPESAARGAQGALIVNAFDVLGGAARMESARAELIVRFGFAPVMPVLHAYLETHADVPTIKIAPCRVRHDYLHPALDPRDVLVAPSHATLHGIATALGEAVHGQTRTHAHASLNASTQPAAPVAFAWRDRWASVASYGARERRACVAALAWGEVSAVHRVLAAPGFGFVHLGNSMSMRHADIGYDVRAARQDIYVNRGVSGIDGTMATFLGEALARREAGLLLLGDQALIHDLSSLASAQRVSTPACICVVDNGGGAIFDFLPIAHAPAYRRTIRNPYQLDIGSLAQAFGLAHCRVEARDALDQALAEARAHAGVTIVEVAVEPYSGALQMQQLAQALGAA</sequence>
<comment type="caution">
    <text evidence="9">The sequence shown here is derived from an EMBL/GenBank/DDBJ whole genome shotgun (WGS) entry which is preliminary data.</text>
</comment>
<dbReference type="RefSeq" id="WP_211610923.1">
    <property type="nucleotide sequence ID" value="NZ_CAJNBK010000004.1"/>
</dbReference>
<dbReference type="SUPFAM" id="SSF52518">
    <property type="entry name" value="Thiamin diphosphate-binding fold (THDP-binding)"/>
    <property type="match status" value="2"/>
</dbReference>
<dbReference type="Pfam" id="PF02775">
    <property type="entry name" value="TPP_enzyme_C"/>
    <property type="match status" value="1"/>
</dbReference>
<evidence type="ECO:0000256" key="2">
    <source>
        <dbReference type="ARBA" id="ARBA00022723"/>
    </source>
</evidence>
<evidence type="ECO:0000256" key="6">
    <source>
        <dbReference type="HAMAP-Rule" id="MF_01659"/>
    </source>
</evidence>
<accession>A0ABM8R484</accession>
<evidence type="ECO:0000313" key="10">
    <source>
        <dbReference type="Proteomes" id="UP000672526"/>
    </source>
</evidence>
<keyword evidence="10" id="KW-1185">Reference proteome</keyword>
<dbReference type="InterPro" id="IPR029061">
    <property type="entry name" value="THDP-binding"/>
</dbReference>
<dbReference type="Pfam" id="PF02776">
    <property type="entry name" value="TPP_enzyme_N"/>
    <property type="match status" value="1"/>
</dbReference>
<comment type="similarity">
    <text evidence="6">Belongs to the TPP enzyme family. MenD subfamily.</text>
</comment>
<keyword evidence="4 6" id="KW-0786">Thiamine pyrophosphate</keyword>
<keyword evidence="6" id="KW-0474">Menaquinone biosynthesis</keyword>
<comment type="cofactor">
    <cofactor evidence="6">
        <name>thiamine diphosphate</name>
        <dbReference type="ChEBI" id="CHEBI:58937"/>
    </cofactor>
    <text evidence="6">Binds 1 thiamine pyrophosphate per subunit.</text>
</comment>
<dbReference type="PANTHER" id="PTHR42916:SF1">
    <property type="entry name" value="PROTEIN PHYLLO, CHLOROPLASTIC"/>
    <property type="match status" value="1"/>
</dbReference>
<comment type="function">
    <text evidence="6">Catalyzes the thiamine diphosphate-dependent decarboxylation of 2-oxoglutarate and the subsequent addition of the resulting succinic semialdehyde-thiamine pyrophosphate anion to isochorismate to yield 2-succinyl-5-enolpyruvyl-6-hydroxy-3-cyclohexene-1-carboxylate (SEPHCHC).</text>
</comment>
<keyword evidence="2 6" id="KW-0479">Metal-binding</keyword>
<protein>
    <recommendedName>
        <fullName evidence="6">2-succinyl-5-enolpyruvyl-6-hydroxy-3-cyclohexene-1-carboxylate synthase</fullName>
        <shortName evidence="6">SEPHCHC synthase</shortName>
        <ecNumber evidence="6">2.2.1.9</ecNumber>
    </recommendedName>
    <alternativeName>
        <fullName evidence="6">Menaquinone biosynthesis protein MenD</fullName>
    </alternativeName>
</protein>
<feature type="domain" description="Thiamine pyrophosphate enzyme N-terminal TPP-binding" evidence="8">
    <location>
        <begin position="58"/>
        <end position="169"/>
    </location>
</feature>
<evidence type="ECO:0000256" key="5">
    <source>
        <dbReference type="ARBA" id="ARBA00023211"/>
    </source>
</evidence>
<keyword evidence="3 6" id="KW-0460">Magnesium</keyword>
<dbReference type="InterPro" id="IPR012001">
    <property type="entry name" value="Thiamin_PyroP_enz_TPP-bd_dom"/>
</dbReference>
<comment type="catalytic activity">
    <reaction evidence="6">
        <text>isochorismate + 2-oxoglutarate + H(+) = 5-enolpyruvoyl-6-hydroxy-2-succinyl-cyclohex-3-ene-1-carboxylate + CO2</text>
        <dbReference type="Rhea" id="RHEA:25593"/>
        <dbReference type="ChEBI" id="CHEBI:15378"/>
        <dbReference type="ChEBI" id="CHEBI:16526"/>
        <dbReference type="ChEBI" id="CHEBI:16810"/>
        <dbReference type="ChEBI" id="CHEBI:29780"/>
        <dbReference type="ChEBI" id="CHEBI:58818"/>
        <dbReference type="EC" id="2.2.1.9"/>
    </reaction>
</comment>
<reference evidence="9 10" key="1">
    <citation type="submission" date="2021-02" db="EMBL/GenBank/DDBJ databases">
        <authorList>
            <person name="Vanwijnsberghe S."/>
        </authorList>
    </citation>
    <scope>NUCLEOTIDE SEQUENCE [LARGE SCALE GENOMIC DNA]</scope>
    <source>
        <strain evidence="9 10">LMG 31837</strain>
    </source>
</reference>
<dbReference type="EC" id="2.2.1.9" evidence="6"/>
<dbReference type="InterPro" id="IPR011766">
    <property type="entry name" value="TPP_enzyme_TPP-bd"/>
</dbReference>
<comment type="subunit">
    <text evidence="6">Homodimer.</text>
</comment>
<dbReference type="InterPro" id="IPR004433">
    <property type="entry name" value="MenaQ_synth_MenD"/>
</dbReference>
<evidence type="ECO:0000313" key="9">
    <source>
        <dbReference type="EMBL" id="CAE6731765.1"/>
    </source>
</evidence>
<dbReference type="HAMAP" id="MF_01659">
    <property type="entry name" value="MenD"/>
    <property type="match status" value="1"/>
</dbReference>
<dbReference type="GO" id="GO:0070204">
    <property type="term" value="F:2-succinyl-5-enolpyruvyl-6-hydroxy-3-cyclohexene-1-carboxylic-acid synthase activity"/>
    <property type="evidence" value="ECO:0007669"/>
    <property type="project" value="UniProtKB-EC"/>
</dbReference>
<comment type="pathway">
    <text evidence="6">Quinol/quinone metabolism; menaquinone biosynthesis.</text>
</comment>
<keyword evidence="1 6" id="KW-0808">Transferase</keyword>
<dbReference type="Gene3D" id="3.40.50.1220">
    <property type="entry name" value="TPP-binding domain"/>
    <property type="match status" value="1"/>
</dbReference>
<organism evidence="9 10">
    <name type="scientific">Paraburkholderia haematera</name>
    <dbReference type="NCBI Taxonomy" id="2793077"/>
    <lineage>
        <taxon>Bacteria</taxon>
        <taxon>Pseudomonadati</taxon>
        <taxon>Pseudomonadota</taxon>
        <taxon>Betaproteobacteria</taxon>
        <taxon>Burkholderiales</taxon>
        <taxon>Burkholderiaceae</taxon>
        <taxon>Paraburkholderia</taxon>
    </lineage>
</organism>
<feature type="domain" description="Thiamine pyrophosphate enzyme TPP-binding" evidence="7">
    <location>
        <begin position="574"/>
        <end position="698"/>
    </location>
</feature>
<dbReference type="PANTHER" id="PTHR42916">
    <property type="entry name" value="2-SUCCINYL-5-ENOLPYRUVYL-6-HYDROXY-3-CYCLOHEXENE-1-CARBOXYLATE SYNTHASE"/>
    <property type="match status" value="1"/>
</dbReference>
<evidence type="ECO:0000259" key="8">
    <source>
        <dbReference type="Pfam" id="PF02776"/>
    </source>
</evidence>
<gene>
    <name evidence="6 9" type="primary">menD</name>
    <name evidence="9" type="ORF">R69888_02095</name>
</gene>
<name>A0ABM8R484_9BURK</name>